<evidence type="ECO:0000256" key="4">
    <source>
        <dbReference type="ARBA" id="ARBA00023012"/>
    </source>
</evidence>
<dbReference type="Pfam" id="PF00072">
    <property type="entry name" value="Response_reg"/>
    <property type="match status" value="1"/>
</dbReference>
<keyword evidence="7" id="KW-0804">Transcription</keyword>
<dbReference type="InterPro" id="IPR036388">
    <property type="entry name" value="WH-like_DNA-bd_sf"/>
</dbReference>
<sequence>MDARARLLVVDDDSSVRALLREYLGGHGFDVAEARDGVQMREQLRAAVPDAVLLDLRLPGEDGLALARELREHHPVGVIMVTASADVVDRVVGLELGADDYIAKPFDLRELLARVRSVLRRLQARTAPPPIETSAPAPAQTQPPGRLRVGRCEFDLQSRRLFEVGGSELPLTAMEYDLLATFVANPNRVLTRDQLLLQTRQREWEPYDRSIDIRIGRLRRKIEPDPEGQPRCIRTVRNAGYMFVPGGN</sequence>
<dbReference type="SUPFAM" id="SSF46894">
    <property type="entry name" value="C-terminal effector domain of the bipartite response regulators"/>
    <property type="match status" value="1"/>
</dbReference>
<dbReference type="SMART" id="SM00862">
    <property type="entry name" value="Trans_reg_C"/>
    <property type="match status" value="1"/>
</dbReference>
<dbReference type="InterPro" id="IPR039420">
    <property type="entry name" value="WalR-like"/>
</dbReference>
<keyword evidence="14" id="KW-1185">Reference proteome</keyword>
<dbReference type="InterPro" id="IPR011006">
    <property type="entry name" value="CheY-like_superfamily"/>
</dbReference>
<evidence type="ECO:0000313" key="14">
    <source>
        <dbReference type="Proteomes" id="UP000617041"/>
    </source>
</evidence>
<organism evidence="13 14">
    <name type="scientific">Ramlibacter algicola</name>
    <dbReference type="NCBI Taxonomy" id="2795217"/>
    <lineage>
        <taxon>Bacteria</taxon>
        <taxon>Pseudomonadati</taxon>
        <taxon>Pseudomonadota</taxon>
        <taxon>Betaproteobacteria</taxon>
        <taxon>Burkholderiales</taxon>
        <taxon>Comamonadaceae</taxon>
        <taxon>Ramlibacter</taxon>
    </lineage>
</organism>
<dbReference type="Gene3D" id="6.10.250.690">
    <property type="match status" value="1"/>
</dbReference>
<dbReference type="GO" id="GO:0006355">
    <property type="term" value="P:regulation of DNA-templated transcription"/>
    <property type="evidence" value="ECO:0007669"/>
    <property type="project" value="InterPro"/>
</dbReference>
<evidence type="ECO:0000256" key="9">
    <source>
        <dbReference type="PROSITE-ProRule" id="PRU01091"/>
    </source>
</evidence>
<keyword evidence="3 8" id="KW-0597">Phosphoprotein</keyword>
<dbReference type="AlphaFoldDB" id="A0A934PYI7"/>
<dbReference type="Proteomes" id="UP000617041">
    <property type="component" value="Unassembled WGS sequence"/>
</dbReference>
<dbReference type="InterPro" id="IPR001867">
    <property type="entry name" value="OmpR/PhoB-type_DNA-bd"/>
</dbReference>
<keyword evidence="2" id="KW-0963">Cytoplasm</keyword>
<dbReference type="RefSeq" id="WP_200787734.1">
    <property type="nucleotide sequence ID" value="NZ_JAEDAO010000001.1"/>
</dbReference>
<dbReference type="PANTHER" id="PTHR48111:SF4">
    <property type="entry name" value="DNA-BINDING DUAL TRANSCRIPTIONAL REGULATOR OMPR"/>
    <property type="match status" value="1"/>
</dbReference>
<evidence type="ECO:0000259" key="12">
    <source>
        <dbReference type="PROSITE" id="PS51755"/>
    </source>
</evidence>
<dbReference type="GO" id="GO:0005829">
    <property type="term" value="C:cytosol"/>
    <property type="evidence" value="ECO:0007669"/>
    <property type="project" value="TreeGrafter"/>
</dbReference>
<evidence type="ECO:0000256" key="3">
    <source>
        <dbReference type="ARBA" id="ARBA00022553"/>
    </source>
</evidence>
<dbReference type="InterPro" id="IPR016032">
    <property type="entry name" value="Sig_transdc_resp-reg_C-effctor"/>
</dbReference>
<evidence type="ECO:0000256" key="8">
    <source>
        <dbReference type="PROSITE-ProRule" id="PRU00169"/>
    </source>
</evidence>
<dbReference type="EMBL" id="JAEDAO010000001">
    <property type="protein sequence ID" value="MBK0392824.1"/>
    <property type="molecule type" value="Genomic_DNA"/>
</dbReference>
<dbReference type="FunFam" id="1.10.10.10:FF:000099">
    <property type="entry name" value="Two-component system response regulator TorR"/>
    <property type="match status" value="1"/>
</dbReference>
<dbReference type="GO" id="GO:0000156">
    <property type="term" value="F:phosphorelay response regulator activity"/>
    <property type="evidence" value="ECO:0007669"/>
    <property type="project" value="TreeGrafter"/>
</dbReference>
<keyword evidence="5" id="KW-0805">Transcription regulation</keyword>
<evidence type="ECO:0000256" key="2">
    <source>
        <dbReference type="ARBA" id="ARBA00022490"/>
    </source>
</evidence>
<evidence type="ECO:0000259" key="11">
    <source>
        <dbReference type="PROSITE" id="PS50110"/>
    </source>
</evidence>
<comment type="caution">
    <text evidence="13">The sequence shown here is derived from an EMBL/GenBank/DDBJ whole genome shotgun (WGS) entry which is preliminary data.</text>
</comment>
<evidence type="ECO:0000256" key="10">
    <source>
        <dbReference type="SAM" id="MobiDB-lite"/>
    </source>
</evidence>
<dbReference type="PROSITE" id="PS50110">
    <property type="entry name" value="RESPONSE_REGULATORY"/>
    <property type="match status" value="1"/>
</dbReference>
<accession>A0A934PYI7</accession>
<feature type="modified residue" description="4-aspartylphosphate" evidence="8">
    <location>
        <position position="55"/>
    </location>
</feature>
<feature type="compositionally biased region" description="Low complexity" evidence="10">
    <location>
        <begin position="135"/>
        <end position="144"/>
    </location>
</feature>
<gene>
    <name evidence="13" type="ORF">I8E28_09485</name>
</gene>
<dbReference type="InterPro" id="IPR001789">
    <property type="entry name" value="Sig_transdc_resp-reg_receiver"/>
</dbReference>
<evidence type="ECO:0000256" key="1">
    <source>
        <dbReference type="ARBA" id="ARBA00004496"/>
    </source>
</evidence>
<evidence type="ECO:0000313" key="13">
    <source>
        <dbReference type="EMBL" id="MBK0392824.1"/>
    </source>
</evidence>
<evidence type="ECO:0000256" key="7">
    <source>
        <dbReference type="ARBA" id="ARBA00023163"/>
    </source>
</evidence>
<dbReference type="Gene3D" id="1.10.10.10">
    <property type="entry name" value="Winged helix-like DNA-binding domain superfamily/Winged helix DNA-binding domain"/>
    <property type="match status" value="1"/>
</dbReference>
<dbReference type="PROSITE" id="PS51755">
    <property type="entry name" value="OMPR_PHOB"/>
    <property type="match status" value="1"/>
</dbReference>
<dbReference type="SMART" id="SM00448">
    <property type="entry name" value="REC"/>
    <property type="match status" value="1"/>
</dbReference>
<feature type="domain" description="OmpR/PhoB-type" evidence="12">
    <location>
        <begin position="144"/>
        <end position="245"/>
    </location>
</feature>
<dbReference type="GO" id="GO:0032993">
    <property type="term" value="C:protein-DNA complex"/>
    <property type="evidence" value="ECO:0007669"/>
    <property type="project" value="TreeGrafter"/>
</dbReference>
<protein>
    <submittedName>
        <fullName evidence="13">Response regulator</fullName>
    </submittedName>
</protein>
<dbReference type="Gene3D" id="3.40.50.2300">
    <property type="match status" value="1"/>
</dbReference>
<evidence type="ECO:0000256" key="6">
    <source>
        <dbReference type="ARBA" id="ARBA00023125"/>
    </source>
</evidence>
<feature type="region of interest" description="Disordered" evidence="10">
    <location>
        <begin position="126"/>
        <end position="146"/>
    </location>
</feature>
<proteinExistence type="predicted"/>
<dbReference type="SUPFAM" id="SSF52172">
    <property type="entry name" value="CheY-like"/>
    <property type="match status" value="1"/>
</dbReference>
<reference evidence="13" key="1">
    <citation type="submission" date="2020-12" db="EMBL/GenBank/DDBJ databases">
        <title>Ramlibacter sp. nov., isolated from a freshwater alga, Cryptomonas.</title>
        <authorList>
            <person name="Kim H.M."/>
            <person name="Jeon C.O."/>
        </authorList>
    </citation>
    <scope>NUCLEOTIDE SEQUENCE</scope>
    <source>
        <strain evidence="13">CrO1</strain>
    </source>
</reference>
<dbReference type="CDD" id="cd00383">
    <property type="entry name" value="trans_reg_C"/>
    <property type="match status" value="1"/>
</dbReference>
<feature type="DNA-binding region" description="OmpR/PhoB-type" evidence="9">
    <location>
        <begin position="144"/>
        <end position="245"/>
    </location>
</feature>
<dbReference type="Pfam" id="PF00486">
    <property type="entry name" value="Trans_reg_C"/>
    <property type="match status" value="1"/>
</dbReference>
<keyword evidence="4" id="KW-0902">Two-component regulatory system</keyword>
<dbReference type="GO" id="GO:0000976">
    <property type="term" value="F:transcription cis-regulatory region binding"/>
    <property type="evidence" value="ECO:0007669"/>
    <property type="project" value="TreeGrafter"/>
</dbReference>
<name>A0A934PYI7_9BURK</name>
<comment type="subcellular location">
    <subcellularLocation>
        <location evidence="1">Cytoplasm</location>
    </subcellularLocation>
</comment>
<keyword evidence="6 9" id="KW-0238">DNA-binding</keyword>
<dbReference type="PANTHER" id="PTHR48111">
    <property type="entry name" value="REGULATOR OF RPOS"/>
    <property type="match status" value="1"/>
</dbReference>
<evidence type="ECO:0000256" key="5">
    <source>
        <dbReference type="ARBA" id="ARBA00023015"/>
    </source>
</evidence>
<feature type="domain" description="Response regulatory" evidence="11">
    <location>
        <begin position="6"/>
        <end position="119"/>
    </location>
</feature>